<keyword evidence="2" id="KW-1185">Reference proteome</keyword>
<dbReference type="AlphaFoldDB" id="A0A2P4YLX4"/>
<comment type="caution">
    <text evidence="1">The sequence shown here is derived from an EMBL/GenBank/DDBJ whole genome shotgun (WGS) entry which is preliminary data.</text>
</comment>
<accession>A0A2P4YLX4</accession>
<proteinExistence type="predicted"/>
<organism evidence="1 2">
    <name type="scientific">Phytophthora palmivora</name>
    <dbReference type="NCBI Taxonomy" id="4796"/>
    <lineage>
        <taxon>Eukaryota</taxon>
        <taxon>Sar</taxon>
        <taxon>Stramenopiles</taxon>
        <taxon>Oomycota</taxon>
        <taxon>Peronosporomycetes</taxon>
        <taxon>Peronosporales</taxon>
        <taxon>Peronosporaceae</taxon>
        <taxon>Phytophthora</taxon>
    </lineage>
</organism>
<evidence type="ECO:0000313" key="2">
    <source>
        <dbReference type="Proteomes" id="UP000237271"/>
    </source>
</evidence>
<gene>
    <name evidence="1" type="ORF">PHPALM_3629</name>
</gene>
<dbReference type="EMBL" id="NCKW01001902">
    <property type="protein sequence ID" value="POM78798.1"/>
    <property type="molecule type" value="Genomic_DNA"/>
</dbReference>
<reference evidence="1 2" key="1">
    <citation type="journal article" date="2017" name="Genome Biol. Evol.">
        <title>Phytophthora megakarya and P. palmivora, closely related causal agents of cacao black pod rot, underwent increases in genome sizes and gene numbers by different mechanisms.</title>
        <authorList>
            <person name="Ali S.S."/>
            <person name="Shao J."/>
            <person name="Lary D.J."/>
            <person name="Kronmiller B."/>
            <person name="Shen D."/>
            <person name="Strem M.D."/>
            <person name="Amoako-Attah I."/>
            <person name="Akrofi A.Y."/>
            <person name="Begoude B.A."/>
            <person name="Ten Hoopen G.M."/>
            <person name="Coulibaly K."/>
            <person name="Kebe B.I."/>
            <person name="Melnick R.L."/>
            <person name="Guiltinan M.J."/>
            <person name="Tyler B.M."/>
            <person name="Meinhardt L.W."/>
            <person name="Bailey B.A."/>
        </authorList>
    </citation>
    <scope>NUCLEOTIDE SEQUENCE [LARGE SCALE GENOMIC DNA]</scope>
    <source>
        <strain evidence="2">sbr112.9</strain>
    </source>
</reference>
<protein>
    <submittedName>
        <fullName evidence="1">Uncharacterized protein</fullName>
    </submittedName>
</protein>
<dbReference type="Proteomes" id="UP000237271">
    <property type="component" value="Unassembled WGS sequence"/>
</dbReference>
<evidence type="ECO:0000313" key="1">
    <source>
        <dbReference type="EMBL" id="POM78798.1"/>
    </source>
</evidence>
<name>A0A2P4YLX4_9STRA</name>
<sequence>MDLYEENMLSFWDNYATTNNPVEQYHRTLKLENSSHASAKKSKFAGKTEVSKRLKAHNNRIKREGQLEARALLPIGGHELVAVKHKVPLQRVGSTGIAHDTQLTHTVAGAPRTDIDRQRTKKIPNKNKNTKKYEFYADDVSQRI</sequence>
<dbReference type="OrthoDB" id="129414at2759"/>